<feature type="region of interest" description="Disordered" evidence="4">
    <location>
        <begin position="1"/>
        <end position="67"/>
    </location>
</feature>
<feature type="domain" description="Helicase ATP-binding" evidence="5">
    <location>
        <begin position="304"/>
        <end position="479"/>
    </location>
</feature>
<evidence type="ECO:0000256" key="4">
    <source>
        <dbReference type="SAM" id="MobiDB-lite"/>
    </source>
</evidence>
<organism evidence="7 8">
    <name type="scientific">Polychaeton citri CBS 116435</name>
    <dbReference type="NCBI Taxonomy" id="1314669"/>
    <lineage>
        <taxon>Eukaryota</taxon>
        <taxon>Fungi</taxon>
        <taxon>Dikarya</taxon>
        <taxon>Ascomycota</taxon>
        <taxon>Pezizomycotina</taxon>
        <taxon>Dothideomycetes</taxon>
        <taxon>Dothideomycetidae</taxon>
        <taxon>Capnodiales</taxon>
        <taxon>Capnodiaceae</taxon>
        <taxon>Polychaeton</taxon>
    </lineage>
</organism>
<dbReference type="OrthoDB" id="413460at2759"/>
<comment type="caution">
    <text evidence="7">The sequence shown here is derived from an EMBL/GenBank/DDBJ whole genome shotgun (WGS) entry which is preliminary data.</text>
</comment>
<dbReference type="PROSITE" id="PS51192">
    <property type="entry name" value="HELICASE_ATP_BIND_1"/>
    <property type="match status" value="1"/>
</dbReference>
<evidence type="ECO:0000256" key="2">
    <source>
        <dbReference type="ARBA" id="ARBA00022801"/>
    </source>
</evidence>
<proteinExistence type="predicted"/>
<dbReference type="PANTHER" id="PTHR45629:SF7">
    <property type="entry name" value="DNA EXCISION REPAIR PROTEIN ERCC-6-RELATED"/>
    <property type="match status" value="1"/>
</dbReference>
<dbReference type="PROSITE" id="PS51194">
    <property type="entry name" value="HELICASE_CTER"/>
    <property type="match status" value="1"/>
</dbReference>
<dbReference type="CDD" id="cd18793">
    <property type="entry name" value="SF2_C_SNF"/>
    <property type="match status" value="1"/>
</dbReference>
<dbReference type="Gene3D" id="3.40.50.300">
    <property type="entry name" value="P-loop containing nucleotide triphosphate hydrolases"/>
    <property type="match status" value="1"/>
</dbReference>
<dbReference type="FunFam" id="3.40.50.10810:FF:000035">
    <property type="entry name" value="DsDNA-dependent ATPase (Rad54b)"/>
    <property type="match status" value="1"/>
</dbReference>
<dbReference type="Gene3D" id="1.20.120.850">
    <property type="entry name" value="SWI2/SNF2 ATPases, N-terminal domain"/>
    <property type="match status" value="1"/>
</dbReference>
<dbReference type="InterPro" id="IPR000330">
    <property type="entry name" value="SNF2_N"/>
</dbReference>
<dbReference type="Gene3D" id="3.40.50.10810">
    <property type="entry name" value="Tandem AAA-ATPase domain"/>
    <property type="match status" value="1"/>
</dbReference>
<gene>
    <name evidence="7" type="ORF">K431DRAFT_233479</name>
</gene>
<dbReference type="Pfam" id="PF00176">
    <property type="entry name" value="SNF2-rel_dom"/>
    <property type="match status" value="1"/>
</dbReference>
<dbReference type="GO" id="GO:0000724">
    <property type="term" value="P:double-strand break repair via homologous recombination"/>
    <property type="evidence" value="ECO:0007669"/>
    <property type="project" value="TreeGrafter"/>
</dbReference>
<dbReference type="InterPro" id="IPR001650">
    <property type="entry name" value="Helicase_C-like"/>
</dbReference>
<reference evidence="7" key="1">
    <citation type="journal article" date="2020" name="Stud. Mycol.">
        <title>101 Dothideomycetes genomes: a test case for predicting lifestyles and emergence of pathogens.</title>
        <authorList>
            <person name="Haridas S."/>
            <person name="Albert R."/>
            <person name="Binder M."/>
            <person name="Bloem J."/>
            <person name="Labutti K."/>
            <person name="Salamov A."/>
            <person name="Andreopoulos B."/>
            <person name="Baker S."/>
            <person name="Barry K."/>
            <person name="Bills G."/>
            <person name="Bluhm B."/>
            <person name="Cannon C."/>
            <person name="Castanera R."/>
            <person name="Culley D."/>
            <person name="Daum C."/>
            <person name="Ezra D."/>
            <person name="Gonzalez J."/>
            <person name="Henrissat B."/>
            <person name="Kuo A."/>
            <person name="Liang C."/>
            <person name="Lipzen A."/>
            <person name="Lutzoni F."/>
            <person name="Magnuson J."/>
            <person name="Mondo S."/>
            <person name="Nolan M."/>
            <person name="Ohm R."/>
            <person name="Pangilinan J."/>
            <person name="Park H.-J."/>
            <person name="Ramirez L."/>
            <person name="Alfaro M."/>
            <person name="Sun H."/>
            <person name="Tritt A."/>
            <person name="Yoshinaga Y."/>
            <person name="Zwiers L.-H."/>
            <person name="Turgeon B."/>
            <person name="Goodwin S."/>
            <person name="Spatafora J."/>
            <person name="Crous P."/>
            <person name="Grigoriev I."/>
        </authorList>
    </citation>
    <scope>NUCLEOTIDE SEQUENCE</scope>
    <source>
        <strain evidence="7">CBS 116435</strain>
    </source>
</reference>
<feature type="domain" description="Helicase C-terminal" evidence="6">
    <location>
        <begin position="629"/>
        <end position="808"/>
    </location>
</feature>
<dbReference type="PANTHER" id="PTHR45629">
    <property type="entry name" value="SNF2/RAD54 FAMILY MEMBER"/>
    <property type="match status" value="1"/>
</dbReference>
<dbReference type="InterPro" id="IPR027417">
    <property type="entry name" value="P-loop_NTPase"/>
</dbReference>
<dbReference type="GO" id="GO:0007131">
    <property type="term" value="P:reciprocal meiotic recombination"/>
    <property type="evidence" value="ECO:0007669"/>
    <property type="project" value="TreeGrafter"/>
</dbReference>
<sequence length="980" mass="107878">MKPFRPPTLVAKTPSNTQHHSNAVYRGEPPAKRQRTSSSEQDDEDGRHATAVAANTLKQPRPRTTFQSHVVKKPLNEQSGNSGPANTTVGGYEGYYNVLWRKFTTKKNKTWDGDGVLSVVDGYAILQDISGKELGRTACKGPLMIGSGLSVSSREVEVDSMISKDDFLAGRPFLGTSKKASHPTPNLKKVDSMKSLTTKAQAKHSKITAGQKERQTPVITASASIRNGFKTPLQNGLSQVPKSIQQIPIPRHDPKAPDALIMKRPDSAPKGKQIVDVVVDPVLTRALREHQRNGVAFLYECVMGLKSHSGEGAILADEMGLGKTLQTIALIWTLMKQNPIYEEAPVVRKALIVCPVTLINNWRKEFHKWLGKERIGLFVMDDTTGKNRMRITDFTKGKAYQVMIVGYEKLRTIADDLSKTPGGIDIVIADEGHRMKTAQNKSAAAIKQLNTDRRIILSGTPIQNDLTEFWNMVDFVNPGLLGKYNVFKREFETPILRSQQPGASGKDLEKGEARSEELASITEKFILRRTAEILSKYLPPKTEYVLFCQPTKAQAEVYRTIIGSPTFNAALGNGNTALELITLLKKVCNSPTLLLKNNNCGEESVKPSLIETVRPSLLRTPGASCKLQVLDSLLHQIRTTTDEKVVIVSNYTSTLNILQQLLTSLGYDFFRLDGSTPPAKRQDMVDKFNRTRPSAVLPFSFTGGKSQNDAFVFLLSAKAGGVGINLIGASRLVLFDLDWNPATDLQAMARVHRDGQKRPCFIYRFLVRGALDEKIFQRQVSKTGLADSIVDGKNGASGFTREELRDLFRLDERESGCQTHELLQCRCGGNGTPAPTIDVTEDGDLPTQATRNDLALLSASNSSSNRSTPAFDDSGVEILDLQDSDADSYVGPIRKLQYTTGSKVNMAKQEAEVSRRARASRDSAGKAKMLSLMQYSHFSVDRAHLDDADVVEQAVEDTCLRAVLNEDGGRVKFLMAKVSS</sequence>
<dbReference type="InterPro" id="IPR014001">
    <property type="entry name" value="Helicase_ATP-bd"/>
</dbReference>
<accession>A0A9P4Q0R6</accession>
<evidence type="ECO:0000256" key="3">
    <source>
        <dbReference type="ARBA" id="ARBA00022840"/>
    </source>
</evidence>
<feature type="compositionally biased region" description="Polar residues" evidence="4">
    <location>
        <begin position="56"/>
        <end position="67"/>
    </location>
</feature>
<dbReference type="CDD" id="cd18004">
    <property type="entry name" value="DEXHc_RAD54"/>
    <property type="match status" value="1"/>
</dbReference>
<evidence type="ECO:0000259" key="5">
    <source>
        <dbReference type="PROSITE" id="PS51192"/>
    </source>
</evidence>
<dbReference type="EMBL" id="MU003847">
    <property type="protein sequence ID" value="KAF2717278.1"/>
    <property type="molecule type" value="Genomic_DNA"/>
</dbReference>
<evidence type="ECO:0000313" key="8">
    <source>
        <dbReference type="Proteomes" id="UP000799441"/>
    </source>
</evidence>
<keyword evidence="3" id="KW-0067">ATP-binding</keyword>
<dbReference type="SUPFAM" id="SSF52540">
    <property type="entry name" value="P-loop containing nucleoside triphosphate hydrolases"/>
    <property type="match status" value="2"/>
</dbReference>
<dbReference type="InterPro" id="IPR050496">
    <property type="entry name" value="SNF2_RAD54_helicase_repair"/>
</dbReference>
<dbReference type="GO" id="GO:0015616">
    <property type="term" value="F:DNA translocase activity"/>
    <property type="evidence" value="ECO:0007669"/>
    <property type="project" value="TreeGrafter"/>
</dbReference>
<evidence type="ECO:0000313" key="7">
    <source>
        <dbReference type="EMBL" id="KAF2717278.1"/>
    </source>
</evidence>
<dbReference type="GO" id="GO:0005524">
    <property type="term" value="F:ATP binding"/>
    <property type="evidence" value="ECO:0007669"/>
    <property type="project" value="InterPro"/>
</dbReference>
<keyword evidence="2" id="KW-0378">Hydrolase</keyword>
<dbReference type="SMART" id="SM00490">
    <property type="entry name" value="HELICc"/>
    <property type="match status" value="1"/>
</dbReference>
<keyword evidence="1" id="KW-0547">Nucleotide-binding</keyword>
<dbReference type="GO" id="GO:0016787">
    <property type="term" value="F:hydrolase activity"/>
    <property type="evidence" value="ECO:0007669"/>
    <property type="project" value="UniProtKB-KW"/>
</dbReference>
<dbReference type="InterPro" id="IPR038718">
    <property type="entry name" value="SNF2-like_sf"/>
</dbReference>
<evidence type="ECO:0000259" key="6">
    <source>
        <dbReference type="PROSITE" id="PS51194"/>
    </source>
</evidence>
<name>A0A9P4Q0R6_9PEZI</name>
<dbReference type="GO" id="GO:0005634">
    <property type="term" value="C:nucleus"/>
    <property type="evidence" value="ECO:0007669"/>
    <property type="project" value="TreeGrafter"/>
</dbReference>
<dbReference type="Proteomes" id="UP000799441">
    <property type="component" value="Unassembled WGS sequence"/>
</dbReference>
<dbReference type="Pfam" id="PF00271">
    <property type="entry name" value="Helicase_C"/>
    <property type="match status" value="1"/>
</dbReference>
<dbReference type="SMART" id="SM00487">
    <property type="entry name" value="DEXDc"/>
    <property type="match status" value="1"/>
</dbReference>
<protein>
    <submittedName>
        <fullName evidence="7">Uncharacterized protein</fullName>
    </submittedName>
</protein>
<evidence type="ECO:0000256" key="1">
    <source>
        <dbReference type="ARBA" id="ARBA00022741"/>
    </source>
</evidence>
<dbReference type="InterPro" id="IPR049730">
    <property type="entry name" value="SNF2/RAD54-like_C"/>
</dbReference>
<dbReference type="AlphaFoldDB" id="A0A9P4Q0R6"/>
<keyword evidence="8" id="KW-1185">Reference proteome</keyword>